<keyword evidence="5" id="KW-0472">Membrane</keyword>
<organism evidence="7 8">
    <name type="scientific">Tetraparma gracilis</name>
    <dbReference type="NCBI Taxonomy" id="2962635"/>
    <lineage>
        <taxon>Eukaryota</taxon>
        <taxon>Sar</taxon>
        <taxon>Stramenopiles</taxon>
        <taxon>Ochrophyta</taxon>
        <taxon>Bolidophyceae</taxon>
        <taxon>Parmales</taxon>
        <taxon>Triparmaceae</taxon>
        <taxon>Tetraparma</taxon>
    </lineage>
</organism>
<dbReference type="PANTHER" id="PTHR12770:SF31">
    <property type="entry name" value="RUS FAMILY MEMBER 1"/>
    <property type="match status" value="1"/>
</dbReference>
<keyword evidence="8" id="KW-1185">Reference proteome</keyword>
<dbReference type="InterPro" id="IPR054549">
    <property type="entry name" value="UVB_sens_RUS_dom"/>
</dbReference>
<protein>
    <recommendedName>
        <fullName evidence="6">Protein root UVB sensitive/RUS domain-containing protein</fullName>
    </recommendedName>
</protein>
<evidence type="ECO:0000259" key="6">
    <source>
        <dbReference type="Pfam" id="PF04884"/>
    </source>
</evidence>
<evidence type="ECO:0000313" key="8">
    <source>
        <dbReference type="Proteomes" id="UP001165060"/>
    </source>
</evidence>
<accession>A0ABQ6N7A9</accession>
<evidence type="ECO:0000256" key="3">
    <source>
        <dbReference type="ARBA" id="ARBA00022692"/>
    </source>
</evidence>
<sequence length="326" mass="34134">CFDSLQGLCSYLRSVLATSAVLTAIGVGSSAASPLAAAVTWALRDGAGLLTSLAFTSLNAPSFRLHIREYRLFADVINDVGLFVDMMLPHFPPCFLLPAAALSTACKACCGVAAGATRSDITMHFALDGNVSDLIAKEGSQETAVTLIGILLGSYLASLLPDSELVKLAVFSLLTAVHVLANYRAVLLLRLPAVNFAVLASLSSSRSPCPGPDDIQPSLLTGFSHLLHPRVRLGVSISSLTFPSPPDLSRGFVVGRTRSGAAGVAFGSNFDSLLEIEKRELLLAACFAALAVPPVPLPDLLAAGWAFSSTSLPLAEYRYTNNAKTD</sequence>
<comment type="subcellular location">
    <subcellularLocation>
        <location evidence="1">Membrane</location>
    </subcellularLocation>
</comment>
<comment type="caution">
    <text evidence="7">The sequence shown here is derived from an EMBL/GenBank/DDBJ whole genome shotgun (WGS) entry which is preliminary data.</text>
</comment>
<keyword evidence="3" id="KW-0812">Transmembrane</keyword>
<feature type="non-terminal residue" evidence="7">
    <location>
        <position position="1"/>
    </location>
</feature>
<dbReference type="PANTHER" id="PTHR12770">
    <property type="entry name" value="RUS1 FAMILY PROTEIN C16ORF58"/>
    <property type="match status" value="1"/>
</dbReference>
<reference evidence="7 8" key="1">
    <citation type="journal article" date="2023" name="Commun. Biol.">
        <title>Genome analysis of Parmales, the sister group of diatoms, reveals the evolutionary specialization of diatoms from phago-mixotrophs to photoautotrophs.</title>
        <authorList>
            <person name="Ban H."/>
            <person name="Sato S."/>
            <person name="Yoshikawa S."/>
            <person name="Yamada K."/>
            <person name="Nakamura Y."/>
            <person name="Ichinomiya M."/>
            <person name="Sato N."/>
            <person name="Blanc-Mathieu R."/>
            <person name="Endo H."/>
            <person name="Kuwata A."/>
            <person name="Ogata H."/>
        </authorList>
    </citation>
    <scope>NUCLEOTIDE SEQUENCE [LARGE SCALE GENOMIC DNA]</scope>
</reference>
<name>A0ABQ6N7A9_9STRA</name>
<comment type="similarity">
    <text evidence="2">Belongs to the RUS1 family.</text>
</comment>
<dbReference type="Pfam" id="PF04884">
    <property type="entry name" value="UVB_sens_prot"/>
    <property type="match status" value="1"/>
</dbReference>
<gene>
    <name evidence="7" type="ORF">TeGR_g14315</name>
</gene>
<evidence type="ECO:0000313" key="7">
    <source>
        <dbReference type="EMBL" id="GMI41545.1"/>
    </source>
</evidence>
<evidence type="ECO:0000256" key="2">
    <source>
        <dbReference type="ARBA" id="ARBA00007558"/>
    </source>
</evidence>
<dbReference type="EMBL" id="BRYB01002226">
    <property type="protein sequence ID" value="GMI41545.1"/>
    <property type="molecule type" value="Genomic_DNA"/>
</dbReference>
<feature type="domain" description="Protein root UVB sensitive/RUS" evidence="6">
    <location>
        <begin position="2"/>
        <end position="197"/>
    </location>
</feature>
<evidence type="ECO:0000256" key="1">
    <source>
        <dbReference type="ARBA" id="ARBA00004370"/>
    </source>
</evidence>
<dbReference type="Proteomes" id="UP001165060">
    <property type="component" value="Unassembled WGS sequence"/>
</dbReference>
<evidence type="ECO:0000256" key="4">
    <source>
        <dbReference type="ARBA" id="ARBA00022989"/>
    </source>
</evidence>
<dbReference type="InterPro" id="IPR006968">
    <property type="entry name" value="RUS_fam"/>
</dbReference>
<proteinExistence type="inferred from homology"/>
<keyword evidence="4" id="KW-1133">Transmembrane helix</keyword>
<evidence type="ECO:0000256" key="5">
    <source>
        <dbReference type="ARBA" id="ARBA00023136"/>
    </source>
</evidence>